<feature type="region of interest" description="Disordered" evidence="10">
    <location>
        <begin position="591"/>
        <end position="659"/>
    </location>
</feature>
<evidence type="ECO:0000256" key="7">
    <source>
        <dbReference type="PROSITE-ProRule" id="PRU00146"/>
    </source>
</evidence>
<dbReference type="CDD" id="cd15556">
    <property type="entry name" value="PHD_MMD1_like"/>
    <property type="match status" value="1"/>
</dbReference>
<evidence type="ECO:0000256" key="9">
    <source>
        <dbReference type="SAM" id="Coils"/>
    </source>
</evidence>
<evidence type="ECO:0000256" key="4">
    <source>
        <dbReference type="ARBA" id="ARBA00023015"/>
    </source>
</evidence>
<keyword evidence="8" id="KW-0547">Nucleotide-binding</keyword>
<proteinExistence type="inferred from homology"/>
<dbReference type="Gene3D" id="3.40.850.10">
    <property type="entry name" value="Kinesin motor domain"/>
    <property type="match status" value="2"/>
</dbReference>
<gene>
    <name evidence="13" type="ORF">J1N35_027448</name>
</gene>
<dbReference type="InterPro" id="IPR013083">
    <property type="entry name" value="Znf_RING/FYVE/PHD"/>
</dbReference>
<dbReference type="InterPro" id="IPR058054">
    <property type="entry name" value="Znf_MS1-like"/>
</dbReference>
<keyword evidence="5" id="KW-0804">Transcription</keyword>
<keyword evidence="6 8" id="KW-0505">Motor protein</keyword>
<evidence type="ECO:0000256" key="3">
    <source>
        <dbReference type="ARBA" id="ARBA00022833"/>
    </source>
</evidence>
<dbReference type="GO" id="GO:0008270">
    <property type="term" value="F:zinc ion binding"/>
    <property type="evidence" value="ECO:0007669"/>
    <property type="project" value="UniProtKB-KW"/>
</dbReference>
<evidence type="ECO:0000256" key="8">
    <source>
        <dbReference type="PROSITE-ProRule" id="PRU00283"/>
    </source>
</evidence>
<evidence type="ECO:0000256" key="1">
    <source>
        <dbReference type="ARBA" id="ARBA00022723"/>
    </source>
</evidence>
<keyword evidence="14" id="KW-1185">Reference proteome</keyword>
<evidence type="ECO:0000313" key="13">
    <source>
        <dbReference type="EMBL" id="KAH1075120.1"/>
    </source>
</evidence>
<keyword evidence="4" id="KW-0805">Transcription regulation</keyword>
<dbReference type="GO" id="GO:0005524">
    <property type="term" value="F:ATP binding"/>
    <property type="evidence" value="ECO:0007669"/>
    <property type="project" value="UniProtKB-UniRule"/>
</dbReference>
<keyword evidence="3" id="KW-0862">Zinc</keyword>
<dbReference type="InterPro" id="IPR059080">
    <property type="entry name" value="WHD_PTC1"/>
</dbReference>
<evidence type="ECO:0008006" key="15">
    <source>
        <dbReference type="Google" id="ProtNLM"/>
    </source>
</evidence>
<feature type="domain" description="Kinesin motor" evidence="12">
    <location>
        <begin position="228"/>
        <end position="523"/>
    </location>
</feature>
<dbReference type="InterPro" id="IPR011011">
    <property type="entry name" value="Znf_FYVE_PHD"/>
</dbReference>
<dbReference type="SUPFAM" id="SSF52540">
    <property type="entry name" value="P-loop containing nucleoside triphosphate hydrolases"/>
    <property type="match status" value="1"/>
</dbReference>
<feature type="binding site" evidence="8">
    <location>
        <begin position="303"/>
        <end position="310"/>
    </location>
    <ligand>
        <name>ATP</name>
        <dbReference type="ChEBI" id="CHEBI:30616"/>
    </ligand>
</feature>
<evidence type="ECO:0000259" key="11">
    <source>
        <dbReference type="PROSITE" id="PS50016"/>
    </source>
</evidence>
<evidence type="ECO:0000256" key="10">
    <source>
        <dbReference type="SAM" id="MobiDB-lite"/>
    </source>
</evidence>
<evidence type="ECO:0000313" key="14">
    <source>
        <dbReference type="Proteomes" id="UP000828251"/>
    </source>
</evidence>
<dbReference type="GO" id="GO:0007018">
    <property type="term" value="P:microtubule-based movement"/>
    <property type="evidence" value="ECO:0007669"/>
    <property type="project" value="InterPro"/>
</dbReference>
<feature type="domain" description="PHD-type" evidence="11">
    <location>
        <begin position="1334"/>
        <end position="1384"/>
    </location>
</feature>
<dbReference type="OrthoDB" id="436852at2759"/>
<reference evidence="13 14" key="1">
    <citation type="journal article" date="2021" name="Plant Biotechnol. J.">
        <title>Multi-omics assisted identification of the key and species-specific regulatory components of drought-tolerant mechanisms in Gossypium stocksii.</title>
        <authorList>
            <person name="Yu D."/>
            <person name="Ke L."/>
            <person name="Zhang D."/>
            <person name="Wu Y."/>
            <person name="Sun Y."/>
            <person name="Mei J."/>
            <person name="Sun J."/>
            <person name="Sun Y."/>
        </authorList>
    </citation>
    <scope>NUCLEOTIDE SEQUENCE [LARGE SCALE GENOMIC DNA]</scope>
    <source>
        <strain evidence="14">cv. E1</strain>
        <tissue evidence="13">Leaf</tissue>
    </source>
</reference>
<dbReference type="Proteomes" id="UP000828251">
    <property type="component" value="Unassembled WGS sequence"/>
</dbReference>
<dbReference type="PROSITE" id="PS01359">
    <property type="entry name" value="ZF_PHD_1"/>
    <property type="match status" value="1"/>
</dbReference>
<comment type="similarity">
    <text evidence="8">Belongs to the TRAFAC class myosin-kinesin ATPase superfamily. Kinesin family.</text>
</comment>
<dbReference type="InterPro" id="IPR036961">
    <property type="entry name" value="Kinesin_motor_dom_sf"/>
</dbReference>
<dbReference type="SMART" id="SM00129">
    <property type="entry name" value="KISc"/>
    <property type="match status" value="1"/>
</dbReference>
<dbReference type="InterPro" id="IPR019787">
    <property type="entry name" value="Znf_PHD-finger"/>
</dbReference>
<dbReference type="PRINTS" id="PR00380">
    <property type="entry name" value="KINESINHEAVY"/>
</dbReference>
<dbReference type="InterPro" id="IPR019786">
    <property type="entry name" value="Zinc_finger_PHD-type_CS"/>
</dbReference>
<dbReference type="InterPro" id="IPR027417">
    <property type="entry name" value="P-loop_NTPase"/>
</dbReference>
<keyword evidence="2 7" id="KW-0863">Zinc-finger</keyword>
<dbReference type="SMART" id="SM00249">
    <property type="entry name" value="PHD"/>
    <property type="match status" value="1"/>
</dbReference>
<dbReference type="PROSITE" id="PS50067">
    <property type="entry name" value="KINESIN_MOTOR_2"/>
    <property type="match status" value="1"/>
</dbReference>
<keyword evidence="9" id="KW-0175">Coiled coil</keyword>
<accession>A0A9D3ZXZ4</accession>
<dbReference type="Pfam" id="PF25874">
    <property type="entry name" value="WHD_plant_repro"/>
    <property type="match status" value="1"/>
</dbReference>
<dbReference type="InterPro" id="IPR001752">
    <property type="entry name" value="Kinesin_motor_dom"/>
</dbReference>
<dbReference type="GO" id="GO:0008017">
    <property type="term" value="F:microtubule binding"/>
    <property type="evidence" value="ECO:0007669"/>
    <property type="project" value="InterPro"/>
</dbReference>
<organism evidence="13 14">
    <name type="scientific">Gossypium stocksii</name>
    <dbReference type="NCBI Taxonomy" id="47602"/>
    <lineage>
        <taxon>Eukaryota</taxon>
        <taxon>Viridiplantae</taxon>
        <taxon>Streptophyta</taxon>
        <taxon>Embryophyta</taxon>
        <taxon>Tracheophyta</taxon>
        <taxon>Spermatophyta</taxon>
        <taxon>Magnoliopsida</taxon>
        <taxon>eudicotyledons</taxon>
        <taxon>Gunneridae</taxon>
        <taxon>Pentapetalae</taxon>
        <taxon>rosids</taxon>
        <taxon>malvids</taxon>
        <taxon>Malvales</taxon>
        <taxon>Malvaceae</taxon>
        <taxon>Malvoideae</taxon>
        <taxon>Gossypium</taxon>
    </lineage>
</organism>
<feature type="compositionally biased region" description="Basic and acidic residues" evidence="10">
    <location>
        <begin position="726"/>
        <end position="746"/>
    </location>
</feature>
<evidence type="ECO:0000256" key="2">
    <source>
        <dbReference type="ARBA" id="ARBA00022771"/>
    </source>
</evidence>
<evidence type="ECO:0000256" key="6">
    <source>
        <dbReference type="ARBA" id="ARBA00023175"/>
    </source>
</evidence>
<dbReference type="Pfam" id="PF00225">
    <property type="entry name" value="Kinesin"/>
    <property type="match status" value="1"/>
</dbReference>
<comment type="caution">
    <text evidence="13">The sequence shown here is derived from an EMBL/GenBank/DDBJ whole genome shotgun (WGS) entry which is preliminary data.</text>
</comment>
<dbReference type="Pfam" id="PF25565">
    <property type="entry name" value="Ubiquitin_At1g33420"/>
    <property type="match status" value="1"/>
</dbReference>
<feature type="coiled-coil region" evidence="9">
    <location>
        <begin position="87"/>
        <end position="132"/>
    </location>
</feature>
<feature type="compositionally biased region" description="Basic and acidic residues" evidence="10">
    <location>
        <begin position="624"/>
        <end position="656"/>
    </location>
</feature>
<evidence type="ECO:0000256" key="5">
    <source>
        <dbReference type="ARBA" id="ARBA00023163"/>
    </source>
</evidence>
<sequence length="1392" mass="156438">MDIYILEKLPTAKQSLLGSGGKVSIKIRAFETLVKGTLEENKVALNKLQHIKIEKSKVEEMGKVEKQNLLQLKKNNIQNDLEISRLRKELESSKEMHERHCLQLEAQAEGTKAVLEVKLKELECLLTDSKKKADDLQSFSESAQKRWKNRECSYQSFIDQQFGALKGLREISKSIKREALKTKKSHSEELNHLVGKKLKGLVDAAGNYHLTLAENRILYDEIQDLKGNIRVYCRIRPFLPGQSKKQTTIEYSGENGELVDANRLFKFNKVFSPATNQEEVYLDTQPLIRSVLNGYNVCIFAYGQTGSGKTYTMSGPNVSSKEDRGVNYRALNDLFQTSQSWKSSIIYEVGVQMIEIYNEQVPVPEASMHSVKSTTEVLELMNIGLRNRAVGSTALNERSSRSHSVLTVHVRGTEIKTNAVLHGGLHLVDLAGSERVDRSEATGDRLREAQHINKSLSALGDVIFALAQKNAHVPYRNSKLTQVLQSSLGGKAKTLTFVHLNPDVDSYSETISTLKFAQRVSGVELGAPQTHREGRDIKELMEQVTVFSHCPLFPEVNVAYVLEPSSNFAFLKETIAKKDQEIERLQLLKGNGNGIKHGMSSLRGHSRGNPQQSQSLSRQQNLENYEKTASDADKCSVNGDKHSEAGSHWSVDDSKLNNESSAQTNLAGTDLGQNTNDDIELLAFRDGNSEERLCDTSDGDLPMGGSQTDGSICSAVQFTLFPEPSKSSDKQEKVGKSDKAEKWDNTRKKRRRGGERVFKFKTFGENGCPVEFDGSFRDNVKALVEYGHLEINLCGNGVFSWSFQLEVHRHPPLHVVLFIVEEQIQASSSSSINLHCKHCQYVGWGHHMMCNRKYHFLLPSKDTVAACFNSDETSFDDPNPEKGKFNLVELKGHIMHGVFHSNGFGHLLCVNGMEMGSDQLAGYQIMEFWDRLCTGLQARKVSLNDTAKKRGMELRLLYGVAYGHPWFGRWGYKFGRGCYGVNQPIYQKAIEAIQGIPLCLLNHHLSISNNDISVIFSRYQALSDHSMVTLGDLFHFMLELRSRLPKENSINSCNPATVETNCRWSPKRVEAATRVIVEALKNAEFRWVSRQEVRDAARAYIGDTGLLDFVLKSLGNHIVGNYLVRRCLNPVTKVLEYCLEDISTVFPNSEALIINNSKAKPRCKITKVQLLKDIAYLYKHILKDQKPTLSTGVFSAIPMATRIILDTKFLVKEYTEELSMKGNSNCSNGKTFKLLCTVISRSDEIDEGLKKPLPPYECVCLKENATFDELKQEVEKNFREVYWRLRSFVVETIVNLSVKGLDLVMGSVEMGQKLVFIGSNEDRIGMDDGDGSGIVDCLCGAKEDDGERLISCDICEVWQHTRCVRIPNNEEIPHVFLCKQCEEKIVFLSSLP</sequence>
<dbReference type="Gene3D" id="3.30.40.10">
    <property type="entry name" value="Zinc/RING finger domain, C3HC4 (zinc finger)"/>
    <property type="match status" value="1"/>
</dbReference>
<feature type="compositionally biased region" description="Low complexity" evidence="10">
    <location>
        <begin position="611"/>
        <end position="620"/>
    </location>
</feature>
<dbReference type="PROSITE" id="PS50016">
    <property type="entry name" value="ZF_PHD_2"/>
    <property type="match status" value="1"/>
</dbReference>
<dbReference type="PANTHER" id="PTHR46201:SF1">
    <property type="entry name" value="PHD FINGER PROTEIN MALE STERILITY 1"/>
    <property type="match status" value="1"/>
</dbReference>
<feature type="region of interest" description="Disordered" evidence="10">
    <location>
        <begin position="723"/>
        <end position="748"/>
    </location>
</feature>
<dbReference type="InterPro" id="IPR001965">
    <property type="entry name" value="Znf_PHD"/>
</dbReference>
<dbReference type="Pfam" id="PF00628">
    <property type="entry name" value="PHD"/>
    <property type="match status" value="1"/>
</dbReference>
<dbReference type="SUPFAM" id="SSF57903">
    <property type="entry name" value="FYVE/PHD zinc finger"/>
    <property type="match status" value="1"/>
</dbReference>
<dbReference type="FunFam" id="3.40.850.10:FF:000178">
    <property type="entry name" value="Kinesin-related protein3"/>
    <property type="match status" value="1"/>
</dbReference>
<dbReference type="PANTHER" id="PTHR46201">
    <property type="entry name" value="PHD FINGER PROTEIN MALE MEIOCYTE DEATH 1-RELATED"/>
    <property type="match status" value="1"/>
</dbReference>
<protein>
    <recommendedName>
        <fullName evidence="15">PHD-type domain-containing protein</fullName>
    </recommendedName>
</protein>
<keyword evidence="8" id="KW-0067">ATP-binding</keyword>
<dbReference type="EMBL" id="JAIQCV010000008">
    <property type="protein sequence ID" value="KAH1075120.1"/>
    <property type="molecule type" value="Genomic_DNA"/>
</dbReference>
<keyword evidence="1" id="KW-0479">Metal-binding</keyword>
<dbReference type="GO" id="GO:0003777">
    <property type="term" value="F:microtubule motor activity"/>
    <property type="evidence" value="ECO:0007669"/>
    <property type="project" value="InterPro"/>
</dbReference>
<dbReference type="InterPro" id="IPR057765">
    <property type="entry name" value="MS1-like_ubiquitin"/>
</dbReference>
<name>A0A9D3ZXZ4_9ROSI</name>
<evidence type="ECO:0000259" key="12">
    <source>
        <dbReference type="PROSITE" id="PS50067"/>
    </source>
</evidence>